<dbReference type="GO" id="GO:0005829">
    <property type="term" value="C:cytosol"/>
    <property type="evidence" value="ECO:0007669"/>
    <property type="project" value="TreeGrafter"/>
</dbReference>
<dbReference type="PANTHER" id="PTHR42918">
    <property type="entry name" value="LYSYL-TRNA SYNTHETASE"/>
    <property type="match status" value="1"/>
</dbReference>
<dbReference type="AlphaFoldDB" id="A0A815QN22"/>
<evidence type="ECO:0000256" key="1">
    <source>
        <dbReference type="ARBA" id="ARBA00022741"/>
    </source>
</evidence>
<dbReference type="PANTHER" id="PTHR42918:SF9">
    <property type="entry name" value="LYSINE--TRNA LIGASE"/>
    <property type="match status" value="1"/>
</dbReference>
<dbReference type="InterPro" id="IPR045864">
    <property type="entry name" value="aa-tRNA-synth_II/BPL/LPL"/>
</dbReference>
<organism evidence="2 3">
    <name type="scientific">Rotaria sordida</name>
    <dbReference type="NCBI Taxonomy" id="392033"/>
    <lineage>
        <taxon>Eukaryota</taxon>
        <taxon>Metazoa</taxon>
        <taxon>Spiralia</taxon>
        <taxon>Gnathifera</taxon>
        <taxon>Rotifera</taxon>
        <taxon>Eurotatoria</taxon>
        <taxon>Bdelloidea</taxon>
        <taxon>Philodinida</taxon>
        <taxon>Philodinidae</taxon>
        <taxon>Rotaria</taxon>
    </lineage>
</organism>
<dbReference type="Proteomes" id="UP000663889">
    <property type="component" value="Unassembled WGS sequence"/>
</dbReference>
<dbReference type="GO" id="GO:0006430">
    <property type="term" value="P:lysyl-tRNA aminoacylation"/>
    <property type="evidence" value="ECO:0007669"/>
    <property type="project" value="TreeGrafter"/>
</dbReference>
<dbReference type="SUPFAM" id="SSF55681">
    <property type="entry name" value="Class II aaRS and biotin synthetases"/>
    <property type="match status" value="1"/>
</dbReference>
<accession>A0A815QN22</accession>
<dbReference type="GO" id="GO:0004824">
    <property type="term" value="F:lysine-tRNA ligase activity"/>
    <property type="evidence" value="ECO:0007669"/>
    <property type="project" value="TreeGrafter"/>
</dbReference>
<evidence type="ECO:0000313" key="2">
    <source>
        <dbReference type="EMBL" id="CAF1464258.1"/>
    </source>
</evidence>
<sequence>MSFFSALEEALGKEDKFPLASELITDEANKFFDNLCKKHHVRCTLPRTTDRLIDKLFGHFIERHCLNPTFICEHPQIMSPSGK</sequence>
<comment type="caution">
    <text evidence="2">The sequence shown here is derived from an EMBL/GenBank/DDBJ whole genome shotgun (WGS) entry which is preliminary data.</text>
</comment>
<evidence type="ECO:0000313" key="3">
    <source>
        <dbReference type="Proteomes" id="UP000663889"/>
    </source>
</evidence>
<proteinExistence type="predicted"/>
<dbReference type="GO" id="GO:0000049">
    <property type="term" value="F:tRNA binding"/>
    <property type="evidence" value="ECO:0007669"/>
    <property type="project" value="TreeGrafter"/>
</dbReference>
<name>A0A815QN22_9BILA</name>
<dbReference type="Gene3D" id="3.30.930.10">
    <property type="entry name" value="Bira Bifunctional Protein, Domain 2"/>
    <property type="match status" value="1"/>
</dbReference>
<dbReference type="EMBL" id="CAJNOU010005040">
    <property type="protein sequence ID" value="CAF1464258.1"/>
    <property type="molecule type" value="Genomic_DNA"/>
</dbReference>
<keyword evidence="1" id="KW-0547">Nucleotide-binding</keyword>
<protein>
    <submittedName>
        <fullName evidence="2">Uncharacterized protein</fullName>
    </submittedName>
</protein>
<reference evidence="2" key="1">
    <citation type="submission" date="2021-02" db="EMBL/GenBank/DDBJ databases">
        <authorList>
            <person name="Nowell W R."/>
        </authorList>
    </citation>
    <scope>NUCLEOTIDE SEQUENCE</scope>
</reference>
<gene>
    <name evidence="2" type="ORF">SEV965_LOCUS34319</name>
</gene>